<dbReference type="EMBL" id="UGPZ01000003">
    <property type="protein sequence ID" value="STY93405.1"/>
    <property type="molecule type" value="Genomic_DNA"/>
</dbReference>
<feature type="transmembrane region" description="Helical" evidence="1">
    <location>
        <begin position="41"/>
        <end position="61"/>
    </location>
</feature>
<dbReference type="AlphaFoldDB" id="A0A378PYB2"/>
<proteinExistence type="predicted"/>
<evidence type="ECO:0000313" key="2">
    <source>
        <dbReference type="EMBL" id="STY93405.1"/>
    </source>
</evidence>
<keyword evidence="1" id="KW-1133">Transmembrane helix</keyword>
<keyword evidence="1" id="KW-0812">Transmembrane</keyword>
<gene>
    <name evidence="2" type="ORF">NCTC9426_02134</name>
</gene>
<reference evidence="2 3" key="1">
    <citation type="submission" date="2018-06" db="EMBL/GenBank/DDBJ databases">
        <authorList>
            <consortium name="Pathogen Informatics"/>
            <person name="Doyle S."/>
        </authorList>
    </citation>
    <scope>NUCLEOTIDE SEQUENCE [LARGE SCALE GENOMIC DNA]</scope>
    <source>
        <strain evidence="2 3">NCTC9426</strain>
    </source>
</reference>
<protein>
    <submittedName>
        <fullName evidence="2">Uncharacterized protein</fullName>
    </submittedName>
</protein>
<accession>A0A378PYB2</accession>
<sequence>MALVSDGAMVRRWALIIAWAVTAGIIIATLLALAVVRPVLATTWAVAVAIMFTPAVLTFAMQKLWKNNNG</sequence>
<dbReference type="Proteomes" id="UP000254133">
    <property type="component" value="Unassembled WGS sequence"/>
</dbReference>
<feature type="transmembrane region" description="Helical" evidence="1">
    <location>
        <begin position="12"/>
        <end position="35"/>
    </location>
</feature>
<organism evidence="2 3">
    <name type="scientific">Moraxella bovis</name>
    <dbReference type="NCBI Taxonomy" id="476"/>
    <lineage>
        <taxon>Bacteria</taxon>
        <taxon>Pseudomonadati</taxon>
        <taxon>Pseudomonadota</taxon>
        <taxon>Gammaproteobacteria</taxon>
        <taxon>Moraxellales</taxon>
        <taxon>Moraxellaceae</taxon>
        <taxon>Moraxella</taxon>
    </lineage>
</organism>
<evidence type="ECO:0000313" key="3">
    <source>
        <dbReference type="Proteomes" id="UP000254133"/>
    </source>
</evidence>
<evidence type="ECO:0000256" key="1">
    <source>
        <dbReference type="SAM" id="Phobius"/>
    </source>
</evidence>
<name>A0A378PYB2_MORBO</name>
<keyword evidence="1" id="KW-0472">Membrane</keyword>